<evidence type="ECO:0000313" key="17">
    <source>
        <dbReference type="EMBL" id="PFH38701.1"/>
    </source>
</evidence>
<keyword evidence="11" id="KW-0505">Motor protein</keyword>
<feature type="compositionally biased region" description="Gly residues" evidence="15">
    <location>
        <begin position="598"/>
        <end position="607"/>
    </location>
</feature>
<dbReference type="EMBL" id="NWUJ01000001">
    <property type="protein sequence ID" value="PFH38701.1"/>
    <property type="molecule type" value="Genomic_DNA"/>
</dbReference>
<keyword evidence="4" id="KW-0963">Cytoplasm</keyword>
<dbReference type="Pfam" id="PF12774">
    <property type="entry name" value="AAA_6"/>
    <property type="match status" value="1"/>
</dbReference>
<dbReference type="InterPro" id="IPR013602">
    <property type="entry name" value="Dynein_heavy_linker"/>
</dbReference>
<evidence type="ECO:0000313" key="18">
    <source>
        <dbReference type="Proteomes" id="UP000224006"/>
    </source>
</evidence>
<feature type="compositionally biased region" description="Basic and acidic residues" evidence="15">
    <location>
        <begin position="2812"/>
        <end position="2832"/>
    </location>
</feature>
<dbReference type="Pfam" id="PF12777">
    <property type="entry name" value="MT"/>
    <property type="match status" value="1"/>
</dbReference>
<dbReference type="InterPro" id="IPR041466">
    <property type="entry name" value="Dynein_AAA5_ext"/>
</dbReference>
<feature type="compositionally biased region" description="Polar residues" evidence="15">
    <location>
        <begin position="179"/>
        <end position="188"/>
    </location>
</feature>
<evidence type="ECO:0000256" key="11">
    <source>
        <dbReference type="ARBA" id="ARBA00023175"/>
    </source>
</evidence>
<evidence type="ECO:0000256" key="7">
    <source>
        <dbReference type="ARBA" id="ARBA00022840"/>
    </source>
</evidence>
<dbReference type="InterPro" id="IPR043157">
    <property type="entry name" value="Dynein_AAA1S"/>
</dbReference>
<evidence type="ECO:0000256" key="9">
    <source>
        <dbReference type="ARBA" id="ARBA00023054"/>
    </source>
</evidence>
<evidence type="ECO:0000256" key="2">
    <source>
        <dbReference type="ARBA" id="ARBA00004245"/>
    </source>
</evidence>
<dbReference type="GO" id="GO:0008569">
    <property type="term" value="F:minus-end-directed microtubule motor activity"/>
    <property type="evidence" value="ECO:0007669"/>
    <property type="project" value="InterPro"/>
</dbReference>
<keyword evidence="6" id="KW-0547">Nucleotide-binding</keyword>
<feature type="region of interest" description="Disordered" evidence="15">
    <location>
        <begin position="1"/>
        <end position="89"/>
    </location>
</feature>
<sequence length="5093" mass="551999">MPQPHRELLNMASPRLDLASGLPSPATPGSPRSPSGPLYGPFPRSRRSVASPRFRAARAGGAASSPLNSPSPRNHEELQRGSLQTGAADAHDILAASRCSLPARPGLLHLPTKDGSSPPPESPSSCALVPTCYRASPPTGTTAVETLPAALSASPAASAPSVSAARAQPSSALGPDSLRTASPHSSAQSGGGRPASSLPPLVGSRPPSAVRREPSTGGQRRPSTPAGRGPFGAQAARVNPGSNCLSGSPCGGVRPGTAGGALPRAQGGAALPSCLQAASPHRRQATPQGAPLAARVIRIEQGRRVVQFDASTTAAPRLPEGPAATLRGPPAALPASAVDSSVSGNFTLSTGMETADVSGGAGRLAAHDAAAERGGAEAALENSSLSPEPSLGQSAGACGAWPALAGGRPLEDPSREGDDDSATSQTGDDGSLVAQALRSAAIFGALSENALYFKPAYRIRRASSPATRVPQPARRLQLASSYSRAPAKAGASSSSCLAFYTPSSASPSTASAAALLGSAVRHLPLEGANRIGLCLSSSTRAPAASPAARARPSPRSRELTSSALGAAGSGRARQRPRGGGPPPKAHGVAGSATPGTRGPAGIGGGSGSAAERLRVPTYFPTLCGIFLEGRRRARSESSRAQTSAAAAAVAATADNRSDAEAPSGEAAAGGGRTFKGKPVASPSQEERPTTETELSTASVSTVGEQLLLRAEGLVGADGQAQAPRSENSPEEALKHVATGEDAIAFFSRYGATTSTTFLYCNRKKAAEDEADQYSLVVVPEKEIEPEHFTISATGIVHICPGRPSEYMTLSDFSHQAFAFSVLRSMLFFKTFLQRKLISSWRDNVRRLTYRRQRAKLTRRLFFAKPVFVEHLFEVLGILARLRSVTLIQVPPASQLQDLSTFCALQSATRSDVKTGSAKAIEALQHLVHKSLQRLLSRLHEATLLPDDDPLEVAASSRSKSMVQELQEARERARLLRLAFSDEARFGDFVRLVDTAVAVRLVDAVTAAALGLRERLGEANACSKLFRVQVHFGRSPGVEFSPSLDQFQGALRELWEGAVNIVGGVPFFASSRLYEDFVKLGDRHPVDRLLESATAFLRIKDDVERRLTRDFERARRYADAYFAVYRQIHDYGQAWDEAAFCAGIRSHDELSDEMESMKDFQARLEKLNPTHVVGLFSIQAQSLKSALAPIAENALAALKRLLLQRTREHLRETVVRYEQTNAALDDRPAKLLPFAEFVKTYKYTRRQIDDLDHARATADDMFALLKQYQVRVAVEDTILLENLNAQALLFEKEKLLGAAEHIRRHMDEMLADLKQKSDQVEREMKAVASDLSEEQFLNVKRIEAALAVLESLHKYDRRIQALDAKAAALQQTQQLLNPEGAFVFKNTEAAKKLVKPKLKLWACAYEWETSTTQWSAEDVSELNGEEVQARVKHFANTLQQLERELQSNDAVVETLQQRVQLWRQRLPTIIALNNPALKPRHWEKIFALLRLEGGLRDRRPTLKELEEGGVFEEADAVAEISSCASAELALEATLTKVRGALEQLEFATKSLGENQDCFIVDDVSDVSAQLEELAVSVQSMLFSPYVAALRSEVDAWRAKLALTLRVLREMVVFQRAWISFEGVFAQGDLDRVLPSEAAAFKQMNAFWARTMRRLRTETANVVETATAPGFLEALQQFNLVIERMQQSMEAYLETKRRLFPRFYFLANEELLCVLAARSPEAMQTHVPKCFDGIQRVVFSAAGSARPPPLRSGGSLQLSPRASAAFAPRFRRTSDVARARFGLLGAGDRPARPPPQLDPDLLGPEDAGKEETEEGDEEGSAAAPASRSSAAVSFLGQTAEGGARLMVASGLLSSAGEFVQFPEFAAPSRSPERFFRQVEQSMQVALYSQLQEAMQQYPAALPPAKESPVSRASGNPFEGLAHAEGDCVRGSVDAKRASSLGAGTADKNYLKWLRAHPAQCVALVESLFFTAQVERALDRDKTEYEERARNSEEAALADASRGVERRPSDAAGRRGVRRPENVAACRAAVECNISRLVSFRRRKALPLKRAQVEALIVELLHRRDVVVSLEEAKCASAADFCWQRHMRAYWDADAQDCFILHHDMAFQYAYEFLGNASRLVSTPLTEKCFLTLTSALRLAYGGALSGPAGTGKSETIKDLAKILGLPCVVFNCSRELDFRMMARLFSGFAQAGTWGCLDEFNRIDVEVLSVVAQQIKKIQTALRAHLEVFEFEGEEIPLDARYGIFVSINPGYAGRAELPENLKSLFRPVAMVTPDLARIAEVTLFASGFRTAGTLARKMAALFEAAEKQLSSRPHYDFGMRAVKTVLMRAASLKEEQPDTSDEDYLLASAVAAVHLPRLSESDALLFHALLADAFSECVVRLSPPLDVKKAVGAELRRRELHSSDALVNKMLQLYETQAVRTGVIVVGDPGTGKSTCISVLAAALTELARGSSAALESEESGSLREENASPFANGGLEAATTVLRVNPKALELAALFGRHNPATKEWKEGIVGLEVLRAAHEAGRRWLVFDGPLDAAWAENLNSALDETRVLCLANGERMKVPRSLNFIFEVDNLANASPATVSRSGVVFLEDREWRTVEAVVASWRKRLERDCPLLASSLPRGTLEICKDALAFIRSECTEVVGALDVARVSTVCGLTSAWLADGETFSGADHQREALLAPMCWSLAMVWGLGGGLSEASRAKFARFLRPRLQAKCPEIGDVDDDLFSLAVHRESLSFVSLRALLLQRPPGDPDRRSEATNPDGDDVREGEDADSDEDEGDASICLRGTSNNAHKQGEGRRKGAAARGASRSTGREREKRKTKGEEGADHEGGDCAQSVHAIFVPTEQTMAHEMLLSQMLTSGMHCFLCGETGSGKTVSVAAYLRGLPADVSRRSLRFVSRTPCRALQGLLESSLVRRRRLSLGPGADQTRLVLHLDDVNMPAPDVSGAQRPLEFLRHLIDCGGFHDTESLNFKAVEDTSFILVAAPPHGGRPRVTQRLLRLTATLWHGGWALESLELVFGTLLREGISRALGTLVGEAMQAKLATATLETFANLPALLRPTPQTPHYTWDLRSLANLIQGLLQAKPETTPDETTVVRLWRHEVCRSFADGLTCLADRSRLQAFLKEQASLHFGLDFAAVIADEEDFIFTRLANGETLTGPYRLVASDASGLEDACARALEEYQLSAPLSAHAKPIQNFVFFADARRHFLRLCRILSLPHGNALLLGVEGSGRQSLVHIAASALDAPLHTIDVTRQYGPAEFREDLKSLIQRIAADKKPVVFLLADAQIRSEEFLEDLVSLMAAGEIPELFDADERGQLTRAGRLTGREAASATAAPLAACGLAEDTLEPAGSVSLSFGHSVAAAAGLPRVCKPEDAHRAWERLAQTVRERLHVVVAISPVGQTFRSRCRQLPSLRSCMTVDFIDAWPPEALRGVASHFLLAQPAAVPADTVATHSRLCAEFHATAAAAAAPFFLEAGRRVYVTASAYLEFIQAYLYLVSTQMAGFQEKMERYRRGISRLEETTKLVERLKCELLKSQPVLEKATRDTQDLRAALERDRKKADAVVQACAVESLAANAARGEAQALKDECEREISRVLPELMEALGALDALDKRDLQELKSFVSPPALVETVLQAVCLLTNRKQTWEEAKKLLNETTLLAQLRDFDKDHIPPRLLAQVHKLTSLPNFTPEKVNQVSKAATSLCMWVCAVEKYAQVQREMEPKKEQLALAEVALRAAEEKHAEKQAAVDEVEASIRKLEGQIEASRQRAEELQEQIAETQVRLARAEKLIRGVATEAVRWAAEATQLEKNSETLSGDMLLAAGLVAYGGPFTSAYRKALTAQWTAQCRAAAVRVSASFSLVGSLASQDEVREMTLAGLPGNQRSLENAVIATRCLCRGRCPLLVDPQGQAQKWLRQTAGAAPRARLGSSATLIGAQPPQGRSEGLAAAAETSREKPEEDRESPARAGIDDETLSCSGETDAGAAEARAGAALQAPAQSLRSTPLRRLSPPASHGSSGVSPREGLLSGGPATPSPALIITPCEGGGERSSAHGQEAALCAQREAAPPLLELKADEPKFLQQLVAAASVGTQVLVELRDDVLEHALDALLVSSTQAEGLAPPLICVGDQQVRRHRDFRLLFFTSNANPAFSPAVFARVTVINFAVTSAALEEQLLIEVVRRERPELEDERDRLARAIAEDERQKRLIEDQILKLLAGATGNLLAHDTLVDTLAASRATSQVIEARMREAVETAETLEKARANFRGVAARGALLFAVVESLARLHDMYRHSLPSFLKIFKQILSTEPQSGDVARRVALLQRELTLQVFRKTCRGLFEHHKMCFAFLLALAMDEASGGASPEEVEFLTRGGEGPACPEDAALANEKSQKLAWLSDRRYQALKALEGTSGAFAGLLDAIVADSEAWRELVSSDADFGSALPNGFDKKLSPLQTVLLVKALKPADLVEACRAYVRRQLGPEFVGPPPRSLGEAVRDSSAETPLLFLLSPGVDPTDEIRHLAEAWLPPQRLRQVSLGQGQAPRAEALVQDARQKGYWVCLQNCHLAPSFAPTLQRLHEEMRSFPVHPNFRLFLTSMPSASFPASVLSSAITITSEAPAGVRASLQRTYMAREETVGGAFAAVAERRDFQRVFFCLALFHALVLERRKFGALGWNNFYAWTSWDGAISQLQLAGYVGAVAGGQATEIPFEALTLLTAEINYGGRVTDAIDLRTLNTLLRRMLSPESLREDFVFAEAPLYRIPDAETLDGHLEFIESLPVHDPPRVKDREAKELLASLCSAYMRAGLRAAPGTSYVAASGAETVAELVCRLPPLLERPPTHGPGFESSRLGATKVDLSPLSVFLSHEIAKFNALLTHVRASLVELQQALSGSVLMSAAMEETHQALLEQRVPPAWTAVAFASTKLLAAWVGDLSQRVAHLRDWATRGPPKSFWISAFFRPEALFAAAIQTHARQHKVPMASLALKALVANERAPYQLAGPPPRGIYIHGLFLQGAGWDASEQLLCEAEPGVSVAPMPVILLEPVAATDEEPPPAERFYYACPLYKTLERKGTGNYVDFLDLQTDLSPEHWILRGVALLCQDDSP</sequence>
<comment type="caution">
    <text evidence="17">The sequence shown here is derived from an EMBL/GenBank/DDBJ whole genome shotgun (WGS) entry which is preliminary data.</text>
</comment>
<dbReference type="Pfam" id="PF18198">
    <property type="entry name" value="AAA_lid_11"/>
    <property type="match status" value="1"/>
</dbReference>
<feature type="coiled-coil region" evidence="14">
    <location>
        <begin position="1302"/>
        <end position="1371"/>
    </location>
</feature>
<evidence type="ECO:0000259" key="16">
    <source>
        <dbReference type="SMART" id="SM00382"/>
    </source>
</evidence>
<dbReference type="Gene3D" id="1.20.920.20">
    <property type="match status" value="1"/>
</dbReference>
<dbReference type="GO" id="GO:0051959">
    <property type="term" value="F:dynein light intermediate chain binding"/>
    <property type="evidence" value="ECO:0007669"/>
    <property type="project" value="InterPro"/>
</dbReference>
<dbReference type="Gene3D" id="1.20.140.100">
    <property type="entry name" value="Dynein heavy chain, N-terminal domain 2"/>
    <property type="match status" value="1"/>
</dbReference>
<dbReference type="Pfam" id="PF08393">
    <property type="entry name" value="DHC_N2"/>
    <property type="match status" value="1"/>
</dbReference>
<dbReference type="InterPro" id="IPR043160">
    <property type="entry name" value="Dynein_C_barrel"/>
</dbReference>
<dbReference type="Pfam" id="PF12781">
    <property type="entry name" value="AAA_9"/>
    <property type="match status" value="2"/>
</dbReference>
<keyword evidence="5" id="KW-0493">Microtubule</keyword>
<evidence type="ECO:0000256" key="5">
    <source>
        <dbReference type="ARBA" id="ARBA00022701"/>
    </source>
</evidence>
<keyword evidence="13" id="KW-0966">Cell projection</keyword>
<dbReference type="FunFam" id="1.10.8.1220:FF:000001">
    <property type="entry name" value="Dynein axonemal heavy chain 5"/>
    <property type="match status" value="1"/>
</dbReference>
<dbReference type="Pfam" id="PF03028">
    <property type="entry name" value="Dynein_heavy"/>
    <property type="match status" value="1"/>
</dbReference>
<dbReference type="Gene3D" id="1.10.8.710">
    <property type="match status" value="1"/>
</dbReference>
<dbReference type="Gene3D" id="1.10.287.2620">
    <property type="match status" value="1"/>
</dbReference>
<dbReference type="OrthoDB" id="5593012at2759"/>
<feature type="region of interest" description="Disordered" evidence="15">
    <location>
        <begin position="2746"/>
        <end position="2833"/>
    </location>
</feature>
<gene>
    <name evidence="17" type="ORF">BESB_010430</name>
</gene>
<dbReference type="FunFam" id="3.40.50.300:FF:000063">
    <property type="entry name" value="dynein heavy chain 6, axonemal"/>
    <property type="match status" value="1"/>
</dbReference>
<dbReference type="InterPro" id="IPR024743">
    <property type="entry name" value="Dynein_HC_stalk"/>
</dbReference>
<evidence type="ECO:0000256" key="15">
    <source>
        <dbReference type="SAM" id="MobiDB-lite"/>
    </source>
</evidence>
<feature type="region of interest" description="Disordered" evidence="15">
    <location>
        <begin position="1982"/>
        <end position="2013"/>
    </location>
</feature>
<dbReference type="FunFam" id="3.40.50.300:FF:000153">
    <property type="entry name" value="Dynein axonemal heavy chain 1"/>
    <property type="match status" value="1"/>
</dbReference>
<dbReference type="InterPro" id="IPR042228">
    <property type="entry name" value="Dynein_linker_3"/>
</dbReference>
<dbReference type="GO" id="GO:0007018">
    <property type="term" value="P:microtubule-based movement"/>
    <property type="evidence" value="ECO:0007669"/>
    <property type="project" value="InterPro"/>
</dbReference>
<dbReference type="GO" id="GO:0005929">
    <property type="term" value="C:cilium"/>
    <property type="evidence" value="ECO:0007669"/>
    <property type="project" value="UniProtKB-SubCell"/>
</dbReference>
<feature type="region of interest" description="Disordered" evidence="15">
    <location>
        <begin position="542"/>
        <end position="608"/>
    </location>
</feature>
<dbReference type="InterPro" id="IPR035699">
    <property type="entry name" value="AAA_6"/>
</dbReference>
<dbReference type="InterPro" id="IPR054354">
    <property type="entry name" value="DYNC2H1-like_lid"/>
</dbReference>
<feature type="region of interest" description="Disordered" evidence="15">
    <location>
        <begin position="366"/>
        <end position="430"/>
    </location>
</feature>
<dbReference type="STRING" id="94643.A0A2A9MPQ1"/>
<dbReference type="GO" id="GO:0030286">
    <property type="term" value="C:dynein complex"/>
    <property type="evidence" value="ECO:0007669"/>
    <property type="project" value="UniProtKB-KW"/>
</dbReference>
<comment type="similarity">
    <text evidence="3">Belongs to the dynein heavy chain family.</text>
</comment>
<name>A0A2A9MPQ1_BESBE</name>
<dbReference type="GO" id="GO:0045505">
    <property type="term" value="F:dynein intermediate chain binding"/>
    <property type="evidence" value="ECO:0007669"/>
    <property type="project" value="InterPro"/>
</dbReference>
<dbReference type="GeneID" id="40306105"/>
<dbReference type="Pfam" id="PF22597">
    <property type="entry name" value="DYN_lid"/>
    <property type="match status" value="1"/>
</dbReference>
<dbReference type="InterPro" id="IPR004273">
    <property type="entry name" value="Dynein_heavy_D6_P-loop"/>
</dbReference>
<dbReference type="Pfam" id="PF17852">
    <property type="entry name" value="Dynein_AAA_lid"/>
    <property type="match status" value="1"/>
</dbReference>
<comment type="subcellular location">
    <subcellularLocation>
        <location evidence="1">Cell projection</location>
        <location evidence="1">Cilium</location>
    </subcellularLocation>
    <subcellularLocation>
        <location evidence="2">Cytoplasm</location>
        <location evidence="2">Cytoskeleton</location>
    </subcellularLocation>
</comment>
<dbReference type="InterPro" id="IPR041658">
    <property type="entry name" value="AAA_lid_11"/>
</dbReference>
<feature type="compositionally biased region" description="Low complexity" evidence="15">
    <location>
        <begin position="50"/>
        <end position="66"/>
    </location>
</feature>
<dbReference type="Pfam" id="PF12775">
    <property type="entry name" value="AAA_7"/>
    <property type="match status" value="1"/>
</dbReference>
<evidence type="ECO:0000256" key="6">
    <source>
        <dbReference type="ARBA" id="ARBA00022741"/>
    </source>
</evidence>
<proteinExistence type="inferred from homology"/>
<keyword evidence="8" id="KW-0243">Dynein</keyword>
<evidence type="ECO:0000256" key="3">
    <source>
        <dbReference type="ARBA" id="ARBA00008887"/>
    </source>
</evidence>
<dbReference type="Gene3D" id="3.10.490.20">
    <property type="match status" value="1"/>
</dbReference>
<dbReference type="InterPro" id="IPR042222">
    <property type="entry name" value="Dynein_2_N"/>
</dbReference>
<feature type="compositionally biased region" description="Acidic residues" evidence="15">
    <location>
        <begin position="2762"/>
        <end position="2780"/>
    </location>
</feature>
<dbReference type="Gene3D" id="1.20.58.1120">
    <property type="match status" value="1"/>
</dbReference>
<dbReference type="Gene3D" id="1.20.1270.280">
    <property type="match status" value="1"/>
</dbReference>
<accession>A0A2A9MPQ1</accession>
<evidence type="ECO:0000256" key="12">
    <source>
        <dbReference type="ARBA" id="ARBA00023212"/>
    </source>
</evidence>
<feature type="region of interest" description="Disordered" evidence="15">
    <location>
        <begin position="1782"/>
        <end position="1827"/>
    </location>
</feature>
<dbReference type="InterPro" id="IPR042219">
    <property type="entry name" value="AAA_lid_11_sf"/>
</dbReference>
<feature type="domain" description="AAA+ ATPase" evidence="16">
    <location>
        <begin position="2136"/>
        <end position="2384"/>
    </location>
</feature>
<evidence type="ECO:0000256" key="13">
    <source>
        <dbReference type="ARBA" id="ARBA00023273"/>
    </source>
</evidence>
<protein>
    <recommendedName>
        <fullName evidence="16">AAA+ ATPase domain-containing protein</fullName>
    </recommendedName>
</protein>
<feature type="compositionally biased region" description="Gly residues" evidence="15">
    <location>
        <begin position="249"/>
        <end position="259"/>
    </location>
</feature>
<dbReference type="Gene3D" id="1.10.8.1220">
    <property type="match status" value="1"/>
</dbReference>
<reference evidence="17 18" key="1">
    <citation type="submission" date="2017-09" db="EMBL/GenBank/DDBJ databases">
        <title>Genome sequencing of Besnoitia besnoiti strain Bb-Ger1.</title>
        <authorList>
            <person name="Schares G."/>
            <person name="Venepally P."/>
            <person name="Lorenzi H.A."/>
        </authorList>
    </citation>
    <scope>NUCLEOTIDE SEQUENCE [LARGE SCALE GENOMIC DNA]</scope>
    <source>
        <strain evidence="17 18">Bb-Ger1</strain>
    </source>
</reference>
<feature type="compositionally biased region" description="Low complexity" evidence="15">
    <location>
        <begin position="1818"/>
        <end position="1827"/>
    </location>
</feature>
<feature type="coiled-coil region" evidence="14">
    <location>
        <begin position="4172"/>
        <end position="4206"/>
    </location>
</feature>
<dbReference type="VEuPathDB" id="ToxoDB:BESB_010430"/>
<dbReference type="Gene3D" id="1.20.920.30">
    <property type="match status" value="1"/>
</dbReference>
<evidence type="ECO:0000256" key="4">
    <source>
        <dbReference type="ARBA" id="ARBA00022490"/>
    </source>
</evidence>
<dbReference type="InterPro" id="IPR027417">
    <property type="entry name" value="P-loop_NTPase"/>
</dbReference>
<feature type="compositionally biased region" description="Basic and acidic residues" evidence="15">
    <location>
        <begin position="366"/>
        <end position="375"/>
    </location>
</feature>
<feature type="coiled-coil region" evidence="14">
    <location>
        <begin position="3725"/>
        <end position="3787"/>
    </location>
</feature>
<keyword evidence="7" id="KW-0067">ATP-binding</keyword>
<feature type="coiled-coil region" evidence="14">
    <location>
        <begin position="3502"/>
        <end position="3595"/>
    </location>
</feature>
<dbReference type="FunFam" id="1.20.920.20:FF:000001">
    <property type="entry name" value="dynein heavy chain 2, axonemal"/>
    <property type="match status" value="1"/>
</dbReference>
<dbReference type="GO" id="GO:0005874">
    <property type="term" value="C:microtubule"/>
    <property type="evidence" value="ECO:0007669"/>
    <property type="project" value="UniProtKB-KW"/>
</dbReference>
<evidence type="ECO:0000256" key="8">
    <source>
        <dbReference type="ARBA" id="ARBA00023017"/>
    </source>
</evidence>
<feature type="region of interest" description="Disordered" evidence="15">
    <location>
        <begin position="104"/>
        <end position="267"/>
    </location>
</feature>
<feature type="compositionally biased region" description="Low complexity" evidence="15">
    <location>
        <begin position="148"/>
        <end position="172"/>
    </location>
</feature>
<dbReference type="InterPro" id="IPR003593">
    <property type="entry name" value="AAA+_ATPase"/>
</dbReference>
<keyword evidence="12" id="KW-0206">Cytoskeleton</keyword>
<evidence type="ECO:0000256" key="10">
    <source>
        <dbReference type="ARBA" id="ARBA00023069"/>
    </source>
</evidence>
<dbReference type="Gene3D" id="1.10.8.720">
    <property type="entry name" value="Region D6 of dynein motor"/>
    <property type="match status" value="1"/>
</dbReference>
<dbReference type="InterPro" id="IPR026983">
    <property type="entry name" value="DHC"/>
</dbReference>
<dbReference type="SUPFAM" id="SSF52540">
    <property type="entry name" value="P-loop containing nucleoside triphosphate hydrolases"/>
    <property type="match status" value="4"/>
</dbReference>
<feature type="compositionally biased region" description="Basic and acidic residues" evidence="15">
    <location>
        <begin position="3949"/>
        <end position="3961"/>
    </location>
</feature>
<dbReference type="Gene3D" id="3.40.50.300">
    <property type="entry name" value="P-loop containing nucleotide triphosphate hydrolases"/>
    <property type="match status" value="6"/>
</dbReference>
<dbReference type="Gene3D" id="3.20.180.20">
    <property type="entry name" value="Dynein heavy chain, N-terminal domain 2"/>
    <property type="match status" value="1"/>
</dbReference>
<keyword evidence="10" id="KW-0969">Cilium</keyword>
<feature type="region of interest" description="Disordered" evidence="15">
    <location>
        <begin position="3929"/>
        <end position="4052"/>
    </location>
</feature>
<dbReference type="GO" id="GO:0005524">
    <property type="term" value="F:ATP binding"/>
    <property type="evidence" value="ECO:0007669"/>
    <property type="project" value="UniProtKB-KW"/>
</dbReference>
<organism evidence="17 18">
    <name type="scientific">Besnoitia besnoiti</name>
    <name type="common">Apicomplexan protozoan</name>
    <dbReference type="NCBI Taxonomy" id="94643"/>
    <lineage>
        <taxon>Eukaryota</taxon>
        <taxon>Sar</taxon>
        <taxon>Alveolata</taxon>
        <taxon>Apicomplexa</taxon>
        <taxon>Conoidasida</taxon>
        <taxon>Coccidia</taxon>
        <taxon>Eucoccidiorida</taxon>
        <taxon>Eimeriorina</taxon>
        <taxon>Sarcocystidae</taxon>
        <taxon>Besnoitia</taxon>
    </lineage>
</organism>
<feature type="compositionally biased region" description="Low complexity" evidence="15">
    <location>
        <begin position="542"/>
        <end position="553"/>
    </location>
</feature>
<dbReference type="FunFam" id="3.10.490.20:FF:000009">
    <property type="entry name" value="Dynein heavy chain 4"/>
    <property type="match status" value="1"/>
</dbReference>
<feature type="coiled-coil region" evidence="14">
    <location>
        <begin position="1423"/>
        <end position="1457"/>
    </location>
</feature>
<feature type="region of interest" description="Disordered" evidence="15">
    <location>
        <begin position="651"/>
        <end position="700"/>
    </location>
</feature>
<dbReference type="PANTHER" id="PTHR45703">
    <property type="entry name" value="DYNEIN HEAVY CHAIN"/>
    <property type="match status" value="1"/>
</dbReference>
<feature type="compositionally biased region" description="Low complexity" evidence="15">
    <location>
        <begin position="3979"/>
        <end position="3994"/>
    </location>
</feature>
<evidence type="ECO:0000256" key="1">
    <source>
        <dbReference type="ARBA" id="ARBA00004138"/>
    </source>
</evidence>
<dbReference type="Pfam" id="PF12780">
    <property type="entry name" value="AAA_8"/>
    <property type="match status" value="2"/>
</dbReference>
<feature type="compositionally biased region" description="Low complexity" evidence="15">
    <location>
        <begin position="376"/>
        <end position="391"/>
    </location>
</feature>
<feature type="compositionally biased region" description="Polar residues" evidence="15">
    <location>
        <begin position="691"/>
        <end position="700"/>
    </location>
</feature>
<keyword evidence="18" id="KW-1185">Reference proteome</keyword>
<dbReference type="PANTHER" id="PTHR45703:SF36">
    <property type="entry name" value="DYNEIN HEAVY CHAIN, CYTOPLASMIC"/>
    <property type="match status" value="1"/>
</dbReference>
<dbReference type="SMART" id="SM00382">
    <property type="entry name" value="AAA"/>
    <property type="match status" value="3"/>
</dbReference>
<dbReference type="InterPro" id="IPR024317">
    <property type="entry name" value="Dynein_heavy_chain_D4_dom"/>
</dbReference>
<feature type="domain" description="AAA+ ATPase" evidence="16">
    <location>
        <begin position="2861"/>
        <end position="2986"/>
    </location>
</feature>
<dbReference type="Proteomes" id="UP000224006">
    <property type="component" value="Chromosome I"/>
</dbReference>
<dbReference type="Pfam" id="PF18199">
    <property type="entry name" value="Dynein_C"/>
    <property type="match status" value="1"/>
</dbReference>
<dbReference type="InterPro" id="IPR041228">
    <property type="entry name" value="Dynein_C"/>
</dbReference>
<dbReference type="RefSeq" id="XP_029222710.1">
    <property type="nucleotide sequence ID" value="XM_029359797.1"/>
</dbReference>
<evidence type="ECO:0000256" key="14">
    <source>
        <dbReference type="SAM" id="Coils"/>
    </source>
</evidence>
<dbReference type="KEGG" id="bbes:BESB_010430"/>
<feature type="domain" description="AAA+ ATPase" evidence="16">
    <location>
        <begin position="2418"/>
        <end position="2580"/>
    </location>
</feature>
<dbReference type="InterPro" id="IPR035706">
    <property type="entry name" value="AAA_9"/>
</dbReference>
<feature type="compositionally biased region" description="Basic and acidic residues" evidence="15">
    <location>
        <begin position="1999"/>
        <end position="2013"/>
    </location>
</feature>
<feature type="compositionally biased region" description="Low complexity" evidence="15">
    <location>
        <begin position="651"/>
        <end position="666"/>
    </location>
</feature>
<dbReference type="Gene3D" id="6.10.140.1060">
    <property type="match status" value="1"/>
</dbReference>
<keyword evidence="9 14" id="KW-0175">Coiled coil</keyword>